<evidence type="ECO:0000313" key="2">
    <source>
        <dbReference type="EMBL" id="RVX70785.1"/>
    </source>
</evidence>
<organism evidence="2 3">
    <name type="scientific">Exophiala mesophila</name>
    <name type="common">Black yeast-like fungus</name>
    <dbReference type="NCBI Taxonomy" id="212818"/>
    <lineage>
        <taxon>Eukaryota</taxon>
        <taxon>Fungi</taxon>
        <taxon>Dikarya</taxon>
        <taxon>Ascomycota</taxon>
        <taxon>Pezizomycotina</taxon>
        <taxon>Eurotiomycetes</taxon>
        <taxon>Chaetothyriomycetidae</taxon>
        <taxon>Chaetothyriales</taxon>
        <taxon>Herpotrichiellaceae</taxon>
        <taxon>Exophiala</taxon>
    </lineage>
</organism>
<sequence length="50" mass="5408">MVLVATQETRPTVFLSIVGKLEDADYTDESKSSISGENSQFVQTSNALIS</sequence>
<feature type="compositionally biased region" description="Polar residues" evidence="1">
    <location>
        <begin position="32"/>
        <end position="50"/>
    </location>
</feature>
<proteinExistence type="predicted"/>
<evidence type="ECO:0000256" key="1">
    <source>
        <dbReference type="SAM" id="MobiDB-lite"/>
    </source>
</evidence>
<accession>A0A438N4W2</accession>
<name>A0A438N4W2_EXOME</name>
<dbReference type="AlphaFoldDB" id="A0A438N4W2"/>
<evidence type="ECO:0000313" key="3">
    <source>
        <dbReference type="Proteomes" id="UP000288859"/>
    </source>
</evidence>
<feature type="region of interest" description="Disordered" evidence="1">
    <location>
        <begin position="29"/>
        <end position="50"/>
    </location>
</feature>
<reference evidence="2 3" key="1">
    <citation type="submission" date="2017-03" db="EMBL/GenBank/DDBJ databases">
        <title>Genomes of endolithic fungi from Antarctica.</title>
        <authorList>
            <person name="Coleine C."/>
            <person name="Masonjones S."/>
            <person name="Stajich J.E."/>
        </authorList>
    </citation>
    <scope>NUCLEOTIDE SEQUENCE [LARGE SCALE GENOMIC DNA]</scope>
    <source>
        <strain evidence="2 3">CCFEE 6314</strain>
    </source>
</reference>
<dbReference type="EMBL" id="NAJM01000021">
    <property type="protein sequence ID" value="RVX70785.1"/>
    <property type="molecule type" value="Genomic_DNA"/>
</dbReference>
<gene>
    <name evidence="2" type="ORF">B0A52_05436</name>
</gene>
<protein>
    <submittedName>
        <fullName evidence="2">Uncharacterized protein</fullName>
    </submittedName>
</protein>
<dbReference type="Proteomes" id="UP000288859">
    <property type="component" value="Unassembled WGS sequence"/>
</dbReference>
<comment type="caution">
    <text evidence="2">The sequence shown here is derived from an EMBL/GenBank/DDBJ whole genome shotgun (WGS) entry which is preliminary data.</text>
</comment>